<comment type="caution">
    <text evidence="9">The sequence shown here is derived from an EMBL/GenBank/DDBJ whole genome shotgun (WGS) entry which is preliminary data.</text>
</comment>
<feature type="region of interest" description="Disordered" evidence="6">
    <location>
        <begin position="58"/>
        <end position="83"/>
    </location>
</feature>
<dbReference type="InterPro" id="IPR000731">
    <property type="entry name" value="SSD"/>
</dbReference>
<evidence type="ECO:0000256" key="1">
    <source>
        <dbReference type="ARBA" id="ARBA00004651"/>
    </source>
</evidence>
<feature type="transmembrane region" description="Helical" evidence="7">
    <location>
        <begin position="700"/>
        <end position="719"/>
    </location>
</feature>
<accession>A0A3A8A8G7</accession>
<keyword evidence="3 7" id="KW-0812">Transmembrane</keyword>
<dbReference type="PROSITE" id="PS50156">
    <property type="entry name" value="SSD"/>
    <property type="match status" value="2"/>
</dbReference>
<feature type="region of interest" description="Disordered" evidence="6">
    <location>
        <begin position="1"/>
        <end position="34"/>
    </location>
</feature>
<feature type="transmembrane region" description="Helical" evidence="7">
    <location>
        <begin position="336"/>
        <end position="355"/>
    </location>
</feature>
<keyword evidence="2" id="KW-1003">Cell membrane</keyword>
<dbReference type="Pfam" id="PF03176">
    <property type="entry name" value="MMPL"/>
    <property type="match status" value="1"/>
</dbReference>
<dbReference type="Pfam" id="PF12349">
    <property type="entry name" value="Sterol-sensing"/>
    <property type="match status" value="1"/>
</dbReference>
<evidence type="ECO:0000256" key="3">
    <source>
        <dbReference type="ARBA" id="ARBA00022692"/>
    </source>
</evidence>
<dbReference type="InterPro" id="IPR053958">
    <property type="entry name" value="HMGCR/SNAP/NPC1-like_SSD"/>
</dbReference>
<evidence type="ECO:0000313" key="10">
    <source>
        <dbReference type="Proteomes" id="UP000246132"/>
    </source>
</evidence>
<evidence type="ECO:0000256" key="7">
    <source>
        <dbReference type="SAM" id="Phobius"/>
    </source>
</evidence>
<organism evidence="9 10">
    <name type="scientific">Oceaniradius stylonematis</name>
    <dbReference type="NCBI Taxonomy" id="2184161"/>
    <lineage>
        <taxon>Bacteria</taxon>
        <taxon>Pseudomonadati</taxon>
        <taxon>Pseudomonadota</taxon>
        <taxon>Alphaproteobacteria</taxon>
        <taxon>Hyphomicrobiales</taxon>
        <taxon>Ahrensiaceae</taxon>
        <taxon>Oceaniradius</taxon>
    </lineage>
</organism>
<dbReference type="SUPFAM" id="SSF82866">
    <property type="entry name" value="Multidrug efflux transporter AcrB transmembrane domain"/>
    <property type="match status" value="2"/>
</dbReference>
<feature type="transmembrane region" description="Helical" evidence="7">
    <location>
        <begin position="801"/>
        <end position="820"/>
    </location>
</feature>
<dbReference type="Gene3D" id="1.20.1640.10">
    <property type="entry name" value="Multidrug efflux transporter AcrB transmembrane domain"/>
    <property type="match status" value="2"/>
</dbReference>
<keyword evidence="5 7" id="KW-0472">Membrane</keyword>
<keyword evidence="10" id="KW-1185">Reference proteome</keyword>
<name>A0A3A8A8G7_9HYPH</name>
<keyword evidence="4 7" id="KW-1133">Transmembrane helix</keyword>
<evidence type="ECO:0000259" key="8">
    <source>
        <dbReference type="PROSITE" id="PS50156"/>
    </source>
</evidence>
<evidence type="ECO:0000256" key="4">
    <source>
        <dbReference type="ARBA" id="ARBA00022989"/>
    </source>
</evidence>
<gene>
    <name evidence="9" type="ORF">DEM25_011275</name>
</gene>
<feature type="compositionally biased region" description="Basic residues" evidence="6">
    <location>
        <begin position="1"/>
        <end position="21"/>
    </location>
</feature>
<dbReference type="GO" id="GO:0005886">
    <property type="term" value="C:plasma membrane"/>
    <property type="evidence" value="ECO:0007669"/>
    <property type="project" value="UniProtKB-SubCell"/>
</dbReference>
<reference evidence="9 10" key="1">
    <citation type="journal article" date="2018" name="Int. J. Syst. Bacteriol.">
        <title>Oceaniradius stylonemae gen. nov., sp. nov., isolated from a red alga, Stylonema cornu-cervi.</title>
        <authorList>
            <person name="Jeong S."/>
        </authorList>
    </citation>
    <scope>NUCLEOTIDE SEQUENCE [LARGE SCALE GENOMIC DNA]</scope>
    <source>
        <strain evidence="9 10">StC1</strain>
    </source>
</reference>
<evidence type="ECO:0000313" key="9">
    <source>
        <dbReference type="EMBL" id="RKF06225.1"/>
    </source>
</evidence>
<feature type="transmembrane region" description="Helical" evidence="7">
    <location>
        <begin position="826"/>
        <end position="850"/>
    </location>
</feature>
<evidence type="ECO:0000256" key="5">
    <source>
        <dbReference type="ARBA" id="ARBA00023136"/>
    </source>
</evidence>
<feature type="domain" description="SSD" evidence="8">
    <location>
        <begin position="360"/>
        <end position="487"/>
    </location>
</feature>
<protein>
    <recommendedName>
        <fullName evidence="8">SSD domain-containing protein</fullName>
    </recommendedName>
</protein>
<dbReference type="Proteomes" id="UP000246132">
    <property type="component" value="Unassembled WGS sequence"/>
</dbReference>
<feature type="transmembrane region" description="Helical" evidence="7">
    <location>
        <begin position="462"/>
        <end position="484"/>
    </location>
</feature>
<feature type="transmembrane region" description="Helical" evidence="7">
    <location>
        <begin position="433"/>
        <end position="455"/>
    </location>
</feature>
<feature type="transmembrane region" description="Helical" evidence="7">
    <location>
        <begin position="725"/>
        <end position="746"/>
    </location>
</feature>
<sequence length="857" mass="91422">MADRRRRRARPHDHRFARRDRAHGLRPPTELWPAAGSGRVRNADVRLGLRPVLRRGSGRLLRSQSPDRRAAPGLAPCGAKPERADRGLGTMAARLALVGMDGRPGTHRLGARAVVKQPLALFDVLGFPGVWASRNPVRAALVLSLIMLGALAVLPQLRFDDNVVRTLSSDSAVSRDYRALSEDLRGAEQDILVLAEHPAGFSADAYRQMRDLALELELTGRVNYVLSPFALRFPPDHEAYPGAPMVPEPIDPDTLEPRIEAFSELTGTLPPLISPDRTALLMAVAIDLPHGSPETRPLLATIRALTDAFGAPGLAYTVAGEPAMAVDIVEALRVDLIRLNVAGGLLGVLMCWVIFGDLRVAALTAAPAAAGLLVTLGIFAATGLPITVITNVVPVLVLVLGLADSVHLVMHLLEDAPATTPTPERIADTAGRVGPACGLTAITTAVAFAAIAIADSEPLRELALLGALSTISAYLVVLVGYALLARFVPAGAAARLRRRRTVGVPPLFGQLVFNHGRVVIACGAFIGLAATFAVSLTEPWFTYRGNLAQDSAVYRASDVIERDFGGFFRAWVDFDLEAEGGWTTGSGWRSLVASTERLQAENPQLAVISLATLAAQLGVSGRPPGPEDLADVPPALLRQLASEEGQTTRVMVPIGDPMRDEAALARFDRFEQSARASGAARVSGLPVLMRHEPLDIIQQLSIGLVMACLASVVLVAVALGWPMLAIALLLPNLLPLALAGAALHLIDGGRMIPTAALALTVAFGIAVDDSIHFVSRFDRERRDGHAIDAALRRSLEGTGRAMIATTLLLCVGLLVVYLSAFATVRLFGTMLILTFITALLADLVFLPALLRQRWFRR</sequence>
<feature type="domain" description="SSD" evidence="8">
    <location>
        <begin position="751"/>
        <end position="852"/>
    </location>
</feature>
<dbReference type="InterPro" id="IPR004869">
    <property type="entry name" value="MMPL_dom"/>
</dbReference>
<proteinExistence type="predicted"/>
<evidence type="ECO:0000256" key="2">
    <source>
        <dbReference type="ARBA" id="ARBA00022475"/>
    </source>
</evidence>
<dbReference type="PANTHER" id="PTHR33406:SF12">
    <property type="entry name" value="BLR2997 PROTEIN"/>
    <property type="match status" value="1"/>
</dbReference>
<dbReference type="AlphaFoldDB" id="A0A3A8A8G7"/>
<evidence type="ECO:0000256" key="6">
    <source>
        <dbReference type="SAM" id="MobiDB-lite"/>
    </source>
</evidence>
<comment type="subcellular location">
    <subcellularLocation>
        <location evidence="1">Cell membrane</location>
        <topology evidence="1">Multi-pass membrane protein</topology>
    </subcellularLocation>
</comment>
<dbReference type="PANTHER" id="PTHR33406">
    <property type="entry name" value="MEMBRANE PROTEIN MJ1562-RELATED"/>
    <property type="match status" value="1"/>
</dbReference>
<dbReference type="InterPro" id="IPR050545">
    <property type="entry name" value="Mycobact_MmpL"/>
</dbReference>
<dbReference type="EMBL" id="QFWV02000007">
    <property type="protein sequence ID" value="RKF06225.1"/>
    <property type="molecule type" value="Genomic_DNA"/>
</dbReference>
<feature type="transmembrane region" description="Helical" evidence="7">
    <location>
        <begin position="518"/>
        <end position="537"/>
    </location>
</feature>